<dbReference type="InterPro" id="IPR001633">
    <property type="entry name" value="EAL_dom"/>
</dbReference>
<feature type="domain" description="EAL" evidence="1">
    <location>
        <begin position="1"/>
        <end position="207"/>
    </location>
</feature>
<dbReference type="Pfam" id="PF00563">
    <property type="entry name" value="EAL"/>
    <property type="match status" value="1"/>
</dbReference>
<dbReference type="SUPFAM" id="SSF109604">
    <property type="entry name" value="HD-domain/PDEase-like"/>
    <property type="match status" value="1"/>
</dbReference>
<dbReference type="OrthoDB" id="9804751at2"/>
<dbReference type="PROSITE" id="PS50883">
    <property type="entry name" value="EAL"/>
    <property type="match status" value="1"/>
</dbReference>
<dbReference type="RefSeq" id="WP_091646055.1">
    <property type="nucleotide sequence ID" value="NZ_FOEG01000012.1"/>
</dbReference>
<dbReference type="InterPro" id="IPR013976">
    <property type="entry name" value="HDOD"/>
</dbReference>
<dbReference type="EMBL" id="FOEG01000012">
    <property type="protein sequence ID" value="SEP14494.1"/>
    <property type="molecule type" value="Genomic_DNA"/>
</dbReference>
<reference evidence="3 4" key="1">
    <citation type="submission" date="2016-10" db="EMBL/GenBank/DDBJ databases">
        <authorList>
            <person name="de Groot N.N."/>
        </authorList>
    </citation>
    <scope>NUCLEOTIDE SEQUENCE [LARGE SCALE GENOMIC DNA]</scope>
    <source>
        <strain evidence="3 4">CGMCC 1.6291</strain>
    </source>
</reference>
<dbReference type="PANTHER" id="PTHR33525">
    <property type="match status" value="1"/>
</dbReference>
<dbReference type="InterPro" id="IPR052340">
    <property type="entry name" value="RNase_Y/CdgJ"/>
</dbReference>
<dbReference type="Gene3D" id="1.10.3210.10">
    <property type="entry name" value="Hypothetical protein af1432"/>
    <property type="match status" value="1"/>
</dbReference>
<evidence type="ECO:0000259" key="2">
    <source>
        <dbReference type="PROSITE" id="PS51833"/>
    </source>
</evidence>
<dbReference type="InterPro" id="IPR035919">
    <property type="entry name" value="EAL_sf"/>
</dbReference>
<accession>A0A1H8VGS8</accession>
<dbReference type="PANTHER" id="PTHR33525:SF4">
    <property type="entry name" value="CYCLIC DI-GMP PHOSPHODIESTERASE CDGJ"/>
    <property type="match status" value="1"/>
</dbReference>
<dbReference type="Gene3D" id="3.20.20.450">
    <property type="entry name" value="EAL domain"/>
    <property type="match status" value="1"/>
</dbReference>
<dbReference type="PROSITE" id="PS51833">
    <property type="entry name" value="HDOD"/>
    <property type="match status" value="1"/>
</dbReference>
<keyword evidence="4" id="KW-1185">Reference proteome</keyword>
<dbReference type="PIRSF" id="PIRSF003180">
    <property type="entry name" value="DiGMPpdiest_YuxH"/>
    <property type="match status" value="1"/>
</dbReference>
<evidence type="ECO:0000313" key="3">
    <source>
        <dbReference type="EMBL" id="SEP14494.1"/>
    </source>
</evidence>
<dbReference type="SUPFAM" id="SSF141868">
    <property type="entry name" value="EAL domain-like"/>
    <property type="match status" value="1"/>
</dbReference>
<name>A0A1H8VGS8_9GAMM</name>
<protein>
    <submittedName>
        <fullName evidence="3">EAL and modified HD-GYP domain-containing signal transduction protein</fullName>
    </submittedName>
</protein>
<dbReference type="AlphaFoldDB" id="A0A1H8VGS8"/>
<organism evidence="3 4">
    <name type="scientific">Aquisalimonas asiatica</name>
    <dbReference type="NCBI Taxonomy" id="406100"/>
    <lineage>
        <taxon>Bacteria</taxon>
        <taxon>Pseudomonadati</taxon>
        <taxon>Pseudomonadota</taxon>
        <taxon>Gammaproteobacteria</taxon>
        <taxon>Chromatiales</taxon>
        <taxon>Ectothiorhodospiraceae</taxon>
        <taxon>Aquisalimonas</taxon>
    </lineage>
</organism>
<dbReference type="Proteomes" id="UP000199657">
    <property type="component" value="Unassembled WGS sequence"/>
</dbReference>
<dbReference type="InterPro" id="IPR014408">
    <property type="entry name" value="dGMP_Pdiesterase_EAL/HD-GYP"/>
</dbReference>
<proteinExistence type="predicted"/>
<sequence length="404" mass="45875">MSTVFVARQPVFTRDLRLYGYELLFRAAEGEQRADVMDDDLATSRVLLNTFTVIGLEEVVGRYPALVNVSRDFLVREARERTLPARRIVLELLESVTAEPEVLEAMDALRAAGFTLCLDDFVPSPETLPLLDHADIVKLEVEGRSREELAALIETVARPGLRVLAEKIESRQRFQECLELGFHYFQGYFLSRPRTVRGSSVPVHRLPTVRLLAAIQREQLDVADLERIIATDVGLSYRLLRYMNSAYYQLQRPMDSIRQAVLYLGTREMRRWASLMAISAMDDRPPELISMLTVRARMCELLGTQFHHGDGDTYFTIGLFSGLDVVLDAPLKDVLKALPLSREVRDALLRRKGSGGKVLDCVLHYEAGDWDWLELSGYPAAQIIQAYLDAIAWSRDAFRHQYPG</sequence>
<evidence type="ECO:0000259" key="1">
    <source>
        <dbReference type="PROSITE" id="PS50883"/>
    </source>
</evidence>
<evidence type="ECO:0000313" key="4">
    <source>
        <dbReference type="Proteomes" id="UP000199657"/>
    </source>
</evidence>
<dbReference type="Pfam" id="PF08668">
    <property type="entry name" value="HDOD"/>
    <property type="match status" value="1"/>
</dbReference>
<feature type="domain" description="HDOD" evidence="2">
    <location>
        <begin position="201"/>
        <end position="386"/>
    </location>
</feature>
<dbReference type="SMART" id="SM00052">
    <property type="entry name" value="EAL"/>
    <property type="match status" value="1"/>
</dbReference>
<gene>
    <name evidence="3" type="ORF">SAMN04488052_11255</name>
</gene>
<dbReference type="STRING" id="406100.SAMN04488052_11255"/>